<name>A0ABW2FME9_9BACL</name>
<comment type="caution">
    <text evidence="1">The sequence shown here is derived from an EMBL/GenBank/DDBJ whole genome shotgun (WGS) entry which is preliminary data.</text>
</comment>
<organism evidence="1 2">
    <name type="scientific">Cohnella cellulosilytica</name>
    <dbReference type="NCBI Taxonomy" id="986710"/>
    <lineage>
        <taxon>Bacteria</taxon>
        <taxon>Bacillati</taxon>
        <taxon>Bacillota</taxon>
        <taxon>Bacilli</taxon>
        <taxon>Bacillales</taxon>
        <taxon>Paenibacillaceae</taxon>
        <taxon>Cohnella</taxon>
    </lineage>
</organism>
<reference evidence="2" key="1">
    <citation type="journal article" date="2019" name="Int. J. Syst. Evol. Microbiol.">
        <title>The Global Catalogue of Microorganisms (GCM) 10K type strain sequencing project: providing services to taxonomists for standard genome sequencing and annotation.</title>
        <authorList>
            <consortium name="The Broad Institute Genomics Platform"/>
            <consortium name="The Broad Institute Genome Sequencing Center for Infectious Disease"/>
            <person name="Wu L."/>
            <person name="Ma J."/>
        </authorList>
    </citation>
    <scope>NUCLEOTIDE SEQUENCE [LARGE SCALE GENOMIC DNA]</scope>
    <source>
        <strain evidence="2">KCTC 12907</strain>
    </source>
</reference>
<proteinExistence type="predicted"/>
<accession>A0ABW2FME9</accession>
<gene>
    <name evidence="1" type="ORF">ACFQMJ_32655</name>
</gene>
<dbReference type="Proteomes" id="UP001596378">
    <property type="component" value="Unassembled WGS sequence"/>
</dbReference>
<evidence type="ECO:0000313" key="1">
    <source>
        <dbReference type="EMBL" id="MFC7153300.1"/>
    </source>
</evidence>
<evidence type="ECO:0000313" key="2">
    <source>
        <dbReference type="Proteomes" id="UP001596378"/>
    </source>
</evidence>
<keyword evidence="2" id="KW-1185">Reference proteome</keyword>
<dbReference type="EMBL" id="JBHTAI010000032">
    <property type="protein sequence ID" value="MFC7153300.1"/>
    <property type="molecule type" value="Genomic_DNA"/>
</dbReference>
<dbReference type="RefSeq" id="WP_378048930.1">
    <property type="nucleotide sequence ID" value="NZ_JBHMDN010000019.1"/>
</dbReference>
<sequence length="340" mass="38978">MTEPIKDIYLYGESLVFTGGRLVFEGNVIYDFNDRYGNISSVGMEQQAQVYYQLIKQIYESDLPRILQAQTMVIFAEIFKKMSSQNAPVALLSVGGNLLNSAYANVVALFGEDNLVYELYDKNDYRSNNSDNRVSIVGTSFQDLGMLNDKAFAAVLINIDLFRDDLEHAVYECNRLAAQKGQVILYGSGMYDVELNQLLPADDLQLYPFGTEGFIVSFVSKELSAVSYKANLKEQVLDLIHSYNQEVFQALQYVLSNYPIPQQEEWHTSMDCAIEAISRAEVLIAQYYILFDNMDLKYQTNEVKNAMLDFKYEAYLNGKHYDFFQATLYDCYNNWTENMV</sequence>
<protein>
    <submittedName>
        <fullName evidence="1">Uncharacterized protein</fullName>
    </submittedName>
</protein>